<comment type="caution">
    <text evidence="1">The sequence shown here is derived from an EMBL/GenBank/DDBJ whole genome shotgun (WGS) entry which is preliminary data.</text>
</comment>
<name>A0ACC6QMD6_9ACTN</name>
<accession>A0ACC6QMD6</accession>
<evidence type="ECO:0000313" key="1">
    <source>
        <dbReference type="EMBL" id="MEJ8659437.1"/>
    </source>
</evidence>
<proteinExistence type="predicted"/>
<dbReference type="Proteomes" id="UP001375539">
    <property type="component" value="Unassembled WGS sequence"/>
</dbReference>
<dbReference type="EMBL" id="JBBKAI010000002">
    <property type="protein sequence ID" value="MEJ8659437.1"/>
    <property type="molecule type" value="Genomic_DNA"/>
</dbReference>
<reference evidence="1" key="1">
    <citation type="submission" date="2024-03" db="EMBL/GenBank/DDBJ databases">
        <title>Novel Streptomyces species of biotechnological and ecological value are a feature of Machair soil.</title>
        <authorList>
            <person name="Prole J.R."/>
            <person name="Goodfellow M."/>
            <person name="Allenby N."/>
            <person name="Ward A.C."/>
        </authorList>
    </citation>
    <scope>NUCLEOTIDE SEQUENCE</scope>
    <source>
        <strain evidence="1">MS1.AVA.4</strain>
    </source>
</reference>
<organism evidence="1 2">
    <name type="scientific">Streptomyces pratisoli</name>
    <dbReference type="NCBI Taxonomy" id="3139917"/>
    <lineage>
        <taxon>Bacteria</taxon>
        <taxon>Bacillati</taxon>
        <taxon>Actinomycetota</taxon>
        <taxon>Actinomycetes</taxon>
        <taxon>Kitasatosporales</taxon>
        <taxon>Streptomycetaceae</taxon>
        <taxon>Streptomyces</taxon>
    </lineage>
</organism>
<gene>
    <name evidence="1" type="ORF">WKI58_23435</name>
</gene>
<evidence type="ECO:0000313" key="2">
    <source>
        <dbReference type="Proteomes" id="UP001375539"/>
    </source>
</evidence>
<protein>
    <submittedName>
        <fullName evidence="1">Uncharacterized protein</fullName>
    </submittedName>
</protein>
<sequence>MGTDAMSTDATGTHATNPGATSTRATNTGALRTARRTAGRLLSAASLTASLSVALLGTAACGSGARAGTAPEGWGVLETAAVTVAHPPAFKEQGDAGRSRFNAAAATLSEGGRAVGTITVQLGFTEADSAEEAAIGAEAGIALGSTLKGQKEITVAGPEGGRSQARRIDFAFTVKGDRVGGVIVAGLDADRKAYAVRVDAVQGRLGDDDLKRIIESVTVRG</sequence>
<keyword evidence="2" id="KW-1185">Reference proteome</keyword>